<dbReference type="PANTHER" id="PTHR45727:SF2">
    <property type="entry name" value="NPC INTRACELLULAR CHOLESTEROL TRANSPORTER 1"/>
    <property type="match status" value="1"/>
</dbReference>
<protein>
    <recommendedName>
        <fullName evidence="2">Niemann-Pick C1 N-terminal domain-containing protein</fullName>
    </recommendedName>
</protein>
<feature type="transmembrane region" description="Helical" evidence="1">
    <location>
        <begin position="63"/>
        <end position="82"/>
    </location>
</feature>
<keyword evidence="4" id="KW-1185">Reference proteome</keyword>
<accession>A0ABD2IP63</accession>
<dbReference type="PANTHER" id="PTHR45727">
    <property type="entry name" value="NPC INTRACELLULAR CHOLESTEROL TRANSPORTER 1"/>
    <property type="match status" value="1"/>
</dbReference>
<evidence type="ECO:0000256" key="1">
    <source>
        <dbReference type="SAM" id="Phobius"/>
    </source>
</evidence>
<dbReference type="Pfam" id="PF16414">
    <property type="entry name" value="NPC1_N"/>
    <property type="match status" value="1"/>
</dbReference>
<evidence type="ECO:0000313" key="3">
    <source>
        <dbReference type="EMBL" id="KAL3081849.1"/>
    </source>
</evidence>
<organism evidence="3 4">
    <name type="scientific">Heterodera schachtii</name>
    <name type="common">Sugarbeet cyst nematode worm</name>
    <name type="synonym">Tylenchus schachtii</name>
    <dbReference type="NCBI Taxonomy" id="97005"/>
    <lineage>
        <taxon>Eukaryota</taxon>
        <taxon>Metazoa</taxon>
        <taxon>Ecdysozoa</taxon>
        <taxon>Nematoda</taxon>
        <taxon>Chromadorea</taxon>
        <taxon>Rhabditida</taxon>
        <taxon>Tylenchina</taxon>
        <taxon>Tylenchomorpha</taxon>
        <taxon>Tylenchoidea</taxon>
        <taxon>Heteroderidae</taxon>
        <taxon>Heteroderinae</taxon>
        <taxon>Heterodera</taxon>
    </lineage>
</organism>
<dbReference type="AlphaFoldDB" id="A0ABD2IP63"/>
<feature type="domain" description="Niemann-Pick C1 N-terminal" evidence="2">
    <location>
        <begin position="96"/>
        <end position="328"/>
    </location>
</feature>
<dbReference type="InterPro" id="IPR032190">
    <property type="entry name" value="NPC1_N"/>
</dbReference>
<keyword evidence="1" id="KW-0472">Membrane</keyword>
<name>A0ABD2IP63_HETSC</name>
<evidence type="ECO:0000259" key="2">
    <source>
        <dbReference type="Pfam" id="PF16414"/>
    </source>
</evidence>
<keyword evidence="1" id="KW-1133">Transmembrane helix</keyword>
<evidence type="ECO:0000313" key="4">
    <source>
        <dbReference type="Proteomes" id="UP001620645"/>
    </source>
</evidence>
<comment type="caution">
    <text evidence="3">The sequence shown here is derived from an EMBL/GenBank/DDBJ whole genome shotgun (WGS) entry which is preliminary data.</text>
</comment>
<reference evidence="3 4" key="1">
    <citation type="submission" date="2024-10" db="EMBL/GenBank/DDBJ databases">
        <authorList>
            <person name="Kim D."/>
        </authorList>
    </citation>
    <scope>NUCLEOTIDE SEQUENCE [LARGE SCALE GENOMIC DNA]</scope>
    <source>
        <strain evidence="3">Taebaek</strain>
    </source>
</reference>
<sequence>MSIKDHGGSAEEWKRERQAGIEVTTDGNAIKLAAERARPSSFLAMADPSNSNKFGPYEPTSKAMRGVSAAPIIGIILLLLFFPCALSSKTADTEDKQCVMRGICGKDGELRQNCRYEKQPVPVNSSMEIEYSELCPQLFKEGNTDLCCDDEQFDVLKQKLVTARNILWHCPSCYANYVNFWCQFACSPYQAQFVEIVETRRADDVEYVSEVNYYVTKRYADELFDSCKKVHLSTEDFSLRVLCGTDVDLCTPERLFRYIGTYSKINRVPFTINVTMLKEGQTVQKNNKIIRPMDTITYKCDVVPPNFGHNCECVDCHLCKPSPPLPPEPFPVWRYRKVLCTIEKRTGWMFGACIDDPTPAPTEQGGTIGM</sequence>
<dbReference type="EMBL" id="JBICCN010000261">
    <property type="protein sequence ID" value="KAL3081849.1"/>
    <property type="molecule type" value="Genomic_DNA"/>
</dbReference>
<proteinExistence type="predicted"/>
<gene>
    <name evidence="3" type="ORF">niasHS_012297</name>
</gene>
<dbReference type="Proteomes" id="UP001620645">
    <property type="component" value="Unassembled WGS sequence"/>
</dbReference>
<keyword evidence="1" id="KW-0812">Transmembrane</keyword>